<dbReference type="InterPro" id="IPR012883">
    <property type="entry name" value="ERp29_N"/>
</dbReference>
<evidence type="ECO:0000259" key="5">
    <source>
        <dbReference type="Pfam" id="PF07749"/>
    </source>
</evidence>
<dbReference type="PANTHER" id="PTHR12211:SF0">
    <property type="entry name" value="ENDOPLASMIC RETICULUM RESIDENT PROTEIN 29"/>
    <property type="match status" value="1"/>
</dbReference>
<keyword evidence="3" id="KW-0175">Coiled coil</keyword>
<proteinExistence type="predicted"/>
<gene>
    <name evidence="7" type="ORF">HPB48_018729</name>
</gene>
<dbReference type="OMA" id="FPYGDKH"/>
<dbReference type="FunFam" id="3.40.30.10:FF:000133">
    <property type="entry name" value="Endoplasmic reticulum resident protein 29"/>
    <property type="match status" value="1"/>
</dbReference>
<evidence type="ECO:0000256" key="3">
    <source>
        <dbReference type="SAM" id="Coils"/>
    </source>
</evidence>
<dbReference type="CDD" id="cd00238">
    <property type="entry name" value="ERp29c"/>
    <property type="match status" value="1"/>
</dbReference>
<feature type="coiled-coil region" evidence="3">
    <location>
        <begin position="160"/>
        <end position="187"/>
    </location>
</feature>
<keyword evidence="4" id="KW-0732">Signal</keyword>
<evidence type="ECO:0000313" key="8">
    <source>
        <dbReference type="Proteomes" id="UP000821853"/>
    </source>
</evidence>
<keyword evidence="2" id="KW-0256">Endoplasmic reticulum</keyword>
<evidence type="ECO:0000256" key="2">
    <source>
        <dbReference type="ARBA" id="ARBA00022824"/>
    </source>
</evidence>
<organism evidence="7 8">
    <name type="scientific">Haemaphysalis longicornis</name>
    <name type="common">Bush tick</name>
    <dbReference type="NCBI Taxonomy" id="44386"/>
    <lineage>
        <taxon>Eukaryota</taxon>
        <taxon>Metazoa</taxon>
        <taxon>Ecdysozoa</taxon>
        <taxon>Arthropoda</taxon>
        <taxon>Chelicerata</taxon>
        <taxon>Arachnida</taxon>
        <taxon>Acari</taxon>
        <taxon>Parasitiformes</taxon>
        <taxon>Ixodida</taxon>
        <taxon>Ixodoidea</taxon>
        <taxon>Ixodidae</taxon>
        <taxon>Haemaphysalinae</taxon>
        <taxon>Haemaphysalis</taxon>
    </lineage>
</organism>
<dbReference type="FunFam" id="1.20.1150.12:FF:000001">
    <property type="entry name" value="Endoplasmic reticulum resident protein 29"/>
    <property type="match status" value="1"/>
</dbReference>
<evidence type="ECO:0000313" key="7">
    <source>
        <dbReference type="EMBL" id="KAH9377021.1"/>
    </source>
</evidence>
<dbReference type="Gene3D" id="3.40.30.10">
    <property type="entry name" value="Glutaredoxin"/>
    <property type="match status" value="1"/>
</dbReference>
<dbReference type="SUPFAM" id="SSF47933">
    <property type="entry name" value="ERP29 C domain-like"/>
    <property type="match status" value="1"/>
</dbReference>
<dbReference type="SUPFAM" id="SSF52833">
    <property type="entry name" value="Thioredoxin-like"/>
    <property type="match status" value="1"/>
</dbReference>
<dbReference type="Pfam" id="PF07912">
    <property type="entry name" value="ERp29_N"/>
    <property type="match status" value="1"/>
</dbReference>
<dbReference type="InterPro" id="IPR036249">
    <property type="entry name" value="Thioredoxin-like_sf"/>
</dbReference>
<dbReference type="PANTHER" id="PTHR12211">
    <property type="entry name" value="ENDOPLASMIC RETICULUM PROTEIN ERP29"/>
    <property type="match status" value="1"/>
</dbReference>
<name>A0A9J6GN33_HAELO</name>
<dbReference type="InterPro" id="IPR036356">
    <property type="entry name" value="ERp29_C_sf"/>
</dbReference>
<dbReference type="VEuPathDB" id="VectorBase:HLOH_040182"/>
<dbReference type="InterPro" id="IPR011679">
    <property type="entry name" value="ERp29_C"/>
</dbReference>
<feature type="domain" description="ERp29 N-terminal" evidence="6">
    <location>
        <begin position="20"/>
        <end position="138"/>
    </location>
</feature>
<dbReference type="InterPro" id="IPR016855">
    <property type="entry name" value="ERp29"/>
</dbReference>
<dbReference type="AlphaFoldDB" id="A0A9J6GN33"/>
<feature type="chain" id="PRO_5039916869" description="Endoplasmic reticulum resident protein 29" evidence="4">
    <location>
        <begin position="19"/>
        <end position="242"/>
    </location>
</feature>
<evidence type="ECO:0000256" key="1">
    <source>
        <dbReference type="ARBA" id="ARBA00014173"/>
    </source>
</evidence>
<dbReference type="Proteomes" id="UP000821853">
    <property type="component" value="Unassembled WGS sequence"/>
</dbReference>
<dbReference type="Gene3D" id="1.20.1150.12">
    <property type="entry name" value="Endoplasmic reticulum resident protein 29, C-terminal domain"/>
    <property type="match status" value="1"/>
</dbReference>
<evidence type="ECO:0000256" key="4">
    <source>
        <dbReference type="SAM" id="SignalP"/>
    </source>
</evidence>
<reference evidence="7 8" key="1">
    <citation type="journal article" date="2020" name="Cell">
        <title>Large-Scale Comparative Analyses of Tick Genomes Elucidate Their Genetic Diversity and Vector Capacities.</title>
        <authorList>
            <consortium name="Tick Genome and Microbiome Consortium (TIGMIC)"/>
            <person name="Jia N."/>
            <person name="Wang J."/>
            <person name="Shi W."/>
            <person name="Du L."/>
            <person name="Sun Y."/>
            <person name="Zhan W."/>
            <person name="Jiang J.F."/>
            <person name="Wang Q."/>
            <person name="Zhang B."/>
            <person name="Ji P."/>
            <person name="Bell-Sakyi L."/>
            <person name="Cui X.M."/>
            <person name="Yuan T.T."/>
            <person name="Jiang B.G."/>
            <person name="Yang W.F."/>
            <person name="Lam T.T."/>
            <person name="Chang Q.C."/>
            <person name="Ding S.J."/>
            <person name="Wang X.J."/>
            <person name="Zhu J.G."/>
            <person name="Ruan X.D."/>
            <person name="Zhao L."/>
            <person name="Wei J.T."/>
            <person name="Ye R.Z."/>
            <person name="Que T.C."/>
            <person name="Du C.H."/>
            <person name="Zhou Y.H."/>
            <person name="Cheng J.X."/>
            <person name="Dai P.F."/>
            <person name="Guo W.B."/>
            <person name="Han X.H."/>
            <person name="Huang E.J."/>
            <person name="Li L.F."/>
            <person name="Wei W."/>
            <person name="Gao Y.C."/>
            <person name="Liu J.Z."/>
            <person name="Shao H.Z."/>
            <person name="Wang X."/>
            <person name="Wang C.C."/>
            <person name="Yang T.C."/>
            <person name="Huo Q.B."/>
            <person name="Li W."/>
            <person name="Chen H.Y."/>
            <person name="Chen S.E."/>
            <person name="Zhou L.G."/>
            <person name="Ni X.B."/>
            <person name="Tian J.H."/>
            <person name="Sheng Y."/>
            <person name="Liu T."/>
            <person name="Pan Y.S."/>
            <person name="Xia L.Y."/>
            <person name="Li J."/>
            <person name="Zhao F."/>
            <person name="Cao W.C."/>
        </authorList>
    </citation>
    <scope>NUCLEOTIDE SEQUENCE [LARGE SCALE GENOMIC DNA]</scope>
    <source>
        <strain evidence="7">HaeL-2018</strain>
    </source>
</reference>
<dbReference type="GO" id="GO:0005788">
    <property type="term" value="C:endoplasmic reticulum lumen"/>
    <property type="evidence" value="ECO:0007669"/>
    <property type="project" value="InterPro"/>
</dbReference>
<dbReference type="Pfam" id="PF07749">
    <property type="entry name" value="ERp29"/>
    <property type="match status" value="1"/>
</dbReference>
<sequence length="242" mass="27462">MWFKSILLLIALSGSTYASNTKGSVQLLTSTFDKIIPKFKVSLVKFDVTYPYGDKHDEFVKVAEESQNTPDFLVAEVGVQDYGDKENADLAERFGVKKDDFPVLKLFMNGQEEPTTYKGEFKADDIKAFVKKNSGIKLQLKHCLPQFDELATKFMKEEDKTKQEAILADAKKLQEAAEKEADKKSADVYIKMMQKVLERGKAFIDSETERVKNIRNGKITPAKKEELQGRLNIIGSFVRDEL</sequence>
<accession>A0A9J6GN33</accession>
<comment type="caution">
    <text evidence="7">The sequence shown here is derived from an EMBL/GenBank/DDBJ whole genome shotgun (WGS) entry which is preliminary data.</text>
</comment>
<dbReference type="OrthoDB" id="417262at2759"/>
<keyword evidence="8" id="KW-1185">Reference proteome</keyword>
<dbReference type="EMBL" id="JABSTR010000008">
    <property type="protein sequence ID" value="KAH9377021.1"/>
    <property type="molecule type" value="Genomic_DNA"/>
</dbReference>
<dbReference type="GO" id="GO:0009306">
    <property type="term" value="P:protein secretion"/>
    <property type="evidence" value="ECO:0007669"/>
    <property type="project" value="InterPro"/>
</dbReference>
<evidence type="ECO:0000259" key="6">
    <source>
        <dbReference type="Pfam" id="PF07912"/>
    </source>
</evidence>
<feature type="domain" description="Endoplasmic reticulum resident protein 29 C-terminal" evidence="5">
    <location>
        <begin position="143"/>
        <end position="237"/>
    </location>
</feature>
<feature type="signal peptide" evidence="4">
    <location>
        <begin position="1"/>
        <end position="18"/>
    </location>
</feature>
<protein>
    <recommendedName>
        <fullName evidence="1">Endoplasmic reticulum resident protein 29</fullName>
    </recommendedName>
</protein>